<evidence type="ECO:0000256" key="2">
    <source>
        <dbReference type="ARBA" id="ARBA00005201"/>
    </source>
</evidence>
<evidence type="ECO:0000256" key="9">
    <source>
        <dbReference type="ARBA" id="ARBA00022679"/>
    </source>
</evidence>
<proteinExistence type="inferred from homology"/>
<dbReference type="SMART" id="SM00904">
    <property type="entry name" value="Flavokinase"/>
    <property type="match status" value="1"/>
</dbReference>
<dbReference type="Gene3D" id="3.40.50.620">
    <property type="entry name" value="HUPs"/>
    <property type="match status" value="1"/>
</dbReference>
<evidence type="ECO:0000256" key="7">
    <source>
        <dbReference type="ARBA" id="ARBA00022630"/>
    </source>
</evidence>
<dbReference type="EMBL" id="UINC01001670">
    <property type="protein sequence ID" value="SUZ86196.1"/>
    <property type="molecule type" value="Genomic_DNA"/>
</dbReference>
<dbReference type="InterPro" id="IPR002606">
    <property type="entry name" value="Riboflavin_kinase_bac"/>
</dbReference>
<dbReference type="InterPro" id="IPR015864">
    <property type="entry name" value="FAD_synthase"/>
</dbReference>
<dbReference type="SUPFAM" id="SSF82114">
    <property type="entry name" value="Riboflavin kinase-like"/>
    <property type="match status" value="1"/>
</dbReference>
<comment type="pathway">
    <text evidence="1">Cofactor biosynthesis; FAD biosynthesis; FAD from FMN: step 1/1.</text>
</comment>
<keyword evidence="13" id="KW-0274">FAD</keyword>
<dbReference type="GO" id="GO:0009231">
    <property type="term" value="P:riboflavin biosynthetic process"/>
    <property type="evidence" value="ECO:0007669"/>
    <property type="project" value="InterPro"/>
</dbReference>
<protein>
    <recommendedName>
        <fullName evidence="6">Bifunctional riboflavin kinase/FMN adenylyltransferase</fullName>
        <ecNumber evidence="4">2.7.1.26</ecNumber>
        <ecNumber evidence="5">2.7.7.2</ecNumber>
    </recommendedName>
</protein>
<evidence type="ECO:0000256" key="8">
    <source>
        <dbReference type="ARBA" id="ARBA00022643"/>
    </source>
</evidence>
<dbReference type="PANTHER" id="PTHR22749">
    <property type="entry name" value="RIBOFLAVIN KINASE/FMN ADENYLYLTRANSFERASE"/>
    <property type="match status" value="1"/>
</dbReference>
<dbReference type="PIRSF" id="PIRSF004491">
    <property type="entry name" value="FAD_Synth"/>
    <property type="match status" value="1"/>
</dbReference>
<keyword evidence="14" id="KW-0067">ATP-binding</keyword>
<dbReference type="UniPathway" id="UPA00277">
    <property type="reaction ID" value="UER00407"/>
</dbReference>
<comment type="pathway">
    <text evidence="2">Cofactor biosynthesis; FMN biosynthesis; FMN from riboflavin (ATP route): step 1/1.</text>
</comment>
<evidence type="ECO:0000256" key="12">
    <source>
        <dbReference type="ARBA" id="ARBA00022777"/>
    </source>
</evidence>
<dbReference type="PANTHER" id="PTHR22749:SF6">
    <property type="entry name" value="RIBOFLAVIN KINASE"/>
    <property type="match status" value="1"/>
</dbReference>
<dbReference type="GO" id="GO:0008531">
    <property type="term" value="F:riboflavin kinase activity"/>
    <property type="evidence" value="ECO:0007669"/>
    <property type="project" value="UniProtKB-EC"/>
</dbReference>
<keyword evidence="15" id="KW-0511">Multifunctional enzyme</keyword>
<dbReference type="GO" id="GO:0006747">
    <property type="term" value="P:FAD biosynthetic process"/>
    <property type="evidence" value="ECO:0007669"/>
    <property type="project" value="UniProtKB-UniPathway"/>
</dbReference>
<evidence type="ECO:0000256" key="3">
    <source>
        <dbReference type="ARBA" id="ARBA00010214"/>
    </source>
</evidence>
<feature type="non-terminal residue" evidence="17">
    <location>
        <position position="1"/>
    </location>
</feature>
<dbReference type="SUPFAM" id="SSF52374">
    <property type="entry name" value="Nucleotidylyl transferase"/>
    <property type="match status" value="1"/>
</dbReference>
<gene>
    <name evidence="17" type="ORF">METZ01_LOCUS39050</name>
</gene>
<dbReference type="InterPro" id="IPR014729">
    <property type="entry name" value="Rossmann-like_a/b/a_fold"/>
</dbReference>
<dbReference type="InterPro" id="IPR023468">
    <property type="entry name" value="Riboflavin_kinase"/>
</dbReference>
<dbReference type="Pfam" id="PF01687">
    <property type="entry name" value="Flavokinase"/>
    <property type="match status" value="1"/>
</dbReference>
<comment type="similarity">
    <text evidence="3">Belongs to the RibF family.</text>
</comment>
<dbReference type="AlphaFoldDB" id="A0A381R383"/>
<keyword evidence="12" id="KW-0418">Kinase</keyword>
<sequence>VIDYIVKYARKHSIPSCVITFDPNPYYVLRNGDSPINIQSIDSKIELLEKMGIDKVLVIPFTKQFSRMSATDFANQIIKKIFNPKLIAVGKNHYFGFKKKGNLDFLIEFCLNNGIELFTPNIRKVDNRAISSTSIRELIRDGKLDVIPSLLGRFYGFEAKVVHGSHRGKSLNYPTANFIATNKHQVPPQDGVYLSRVTLEGEKYFGMCNIGFRPTFNEKKFVMEVHILSNKFSDLYDKDFHIEFLLKIRNEKRFDNKEELIKQIEKDKEVCIKLIDSSKENYEI</sequence>
<evidence type="ECO:0000256" key="4">
    <source>
        <dbReference type="ARBA" id="ARBA00012105"/>
    </source>
</evidence>
<evidence type="ECO:0000256" key="11">
    <source>
        <dbReference type="ARBA" id="ARBA00022741"/>
    </source>
</evidence>
<dbReference type="EC" id="2.7.1.26" evidence="4"/>
<evidence type="ECO:0000256" key="10">
    <source>
        <dbReference type="ARBA" id="ARBA00022695"/>
    </source>
</evidence>
<evidence type="ECO:0000256" key="13">
    <source>
        <dbReference type="ARBA" id="ARBA00022827"/>
    </source>
</evidence>
<dbReference type="EC" id="2.7.7.2" evidence="5"/>
<keyword evidence="8" id="KW-0288">FMN</keyword>
<evidence type="ECO:0000313" key="17">
    <source>
        <dbReference type="EMBL" id="SUZ86196.1"/>
    </source>
</evidence>
<dbReference type="InterPro" id="IPR015865">
    <property type="entry name" value="Riboflavin_kinase_bac/euk"/>
</dbReference>
<dbReference type="Gene3D" id="2.40.30.30">
    <property type="entry name" value="Riboflavin kinase-like"/>
    <property type="match status" value="1"/>
</dbReference>
<dbReference type="GO" id="GO:0003919">
    <property type="term" value="F:FMN adenylyltransferase activity"/>
    <property type="evidence" value="ECO:0007669"/>
    <property type="project" value="UniProtKB-EC"/>
</dbReference>
<dbReference type="GO" id="GO:0005524">
    <property type="term" value="F:ATP binding"/>
    <property type="evidence" value="ECO:0007669"/>
    <property type="project" value="UniProtKB-KW"/>
</dbReference>
<dbReference type="GO" id="GO:0009398">
    <property type="term" value="P:FMN biosynthetic process"/>
    <property type="evidence" value="ECO:0007669"/>
    <property type="project" value="UniProtKB-UniPathway"/>
</dbReference>
<dbReference type="InterPro" id="IPR023465">
    <property type="entry name" value="Riboflavin_kinase_dom_sf"/>
</dbReference>
<keyword evidence="9" id="KW-0808">Transferase</keyword>
<evidence type="ECO:0000256" key="6">
    <source>
        <dbReference type="ARBA" id="ARBA00018483"/>
    </source>
</evidence>
<evidence type="ECO:0000256" key="5">
    <source>
        <dbReference type="ARBA" id="ARBA00012393"/>
    </source>
</evidence>
<keyword evidence="10" id="KW-0548">Nucleotidyltransferase</keyword>
<dbReference type="UniPathway" id="UPA00276">
    <property type="reaction ID" value="UER00406"/>
</dbReference>
<accession>A0A381R383</accession>
<keyword evidence="11" id="KW-0547">Nucleotide-binding</keyword>
<evidence type="ECO:0000256" key="1">
    <source>
        <dbReference type="ARBA" id="ARBA00004726"/>
    </source>
</evidence>
<name>A0A381R383_9ZZZZ</name>
<evidence type="ECO:0000256" key="15">
    <source>
        <dbReference type="ARBA" id="ARBA00023268"/>
    </source>
</evidence>
<evidence type="ECO:0000259" key="16">
    <source>
        <dbReference type="SMART" id="SM00904"/>
    </source>
</evidence>
<dbReference type="Pfam" id="PF06574">
    <property type="entry name" value="FAD_syn"/>
    <property type="match status" value="1"/>
</dbReference>
<reference evidence="17" key="1">
    <citation type="submission" date="2018-05" db="EMBL/GenBank/DDBJ databases">
        <authorList>
            <person name="Lanie J.A."/>
            <person name="Ng W.-L."/>
            <person name="Kazmierczak K.M."/>
            <person name="Andrzejewski T.M."/>
            <person name="Davidsen T.M."/>
            <person name="Wayne K.J."/>
            <person name="Tettelin H."/>
            <person name="Glass J.I."/>
            <person name="Rusch D."/>
            <person name="Podicherti R."/>
            <person name="Tsui H.-C.T."/>
            <person name="Winkler M.E."/>
        </authorList>
    </citation>
    <scope>NUCLEOTIDE SEQUENCE</scope>
</reference>
<evidence type="ECO:0000256" key="14">
    <source>
        <dbReference type="ARBA" id="ARBA00022840"/>
    </source>
</evidence>
<keyword evidence="7" id="KW-0285">Flavoprotein</keyword>
<dbReference type="NCBIfam" id="TIGR00083">
    <property type="entry name" value="ribF"/>
    <property type="match status" value="1"/>
</dbReference>
<dbReference type="CDD" id="cd02064">
    <property type="entry name" value="FAD_synthetase_N"/>
    <property type="match status" value="1"/>
</dbReference>
<feature type="domain" description="Riboflavin kinase" evidence="16">
    <location>
        <begin position="150"/>
        <end position="276"/>
    </location>
</feature>
<organism evidence="17">
    <name type="scientific">marine metagenome</name>
    <dbReference type="NCBI Taxonomy" id="408172"/>
    <lineage>
        <taxon>unclassified sequences</taxon>
        <taxon>metagenomes</taxon>
        <taxon>ecological metagenomes</taxon>
    </lineage>
</organism>